<evidence type="ECO:0000313" key="5">
    <source>
        <dbReference type="Proteomes" id="UP000191116"/>
    </source>
</evidence>
<name>A0A1T4JT69_9GAMM</name>
<dbReference type="SUPFAM" id="SSF53649">
    <property type="entry name" value="Alkaline phosphatase-like"/>
    <property type="match status" value="1"/>
</dbReference>
<dbReference type="InterPro" id="IPR050738">
    <property type="entry name" value="Sulfatase"/>
</dbReference>
<gene>
    <name evidence="4" type="primary">atsA_1</name>
    <name evidence="4" type="ORF">CZ814_00043</name>
</gene>
<dbReference type="InterPro" id="IPR017850">
    <property type="entry name" value="Alkaline_phosphatase_core_sf"/>
</dbReference>
<dbReference type="EC" id="3.1.6.1" evidence="4"/>
<accession>A0A1T4JT69</accession>
<dbReference type="Pfam" id="PF00884">
    <property type="entry name" value="Sulfatase"/>
    <property type="match status" value="1"/>
</dbReference>
<reference evidence="4 5" key="1">
    <citation type="submission" date="2017-02" db="EMBL/GenBank/DDBJ databases">
        <authorList>
            <person name="Peterson S.W."/>
        </authorList>
    </citation>
    <scope>NUCLEOTIDE SEQUENCE [LARGE SCALE GENOMIC DNA]</scope>
    <source>
        <strain evidence="4 5">CECT 9189</strain>
    </source>
</reference>
<dbReference type="Proteomes" id="UP000191116">
    <property type="component" value="Unassembled WGS sequence"/>
</dbReference>
<comment type="PTM">
    <text evidence="2">The conversion to 3-oxoalanine (also known as C-formylglycine, FGly), of a serine or cysteine residue in prokaryotes and of a cysteine residue in eukaryotes, is critical for catalytic activity.</text>
</comment>
<feature type="modified residue" description="3-oxoalanine (Ser)" evidence="2">
    <location>
        <position position="109"/>
    </location>
</feature>
<dbReference type="AlphaFoldDB" id="A0A1T4JT69"/>
<feature type="domain" description="Sulfatase N-terminal" evidence="3">
    <location>
        <begin position="63"/>
        <end position="474"/>
    </location>
</feature>
<proteinExistence type="inferred from homology"/>
<evidence type="ECO:0000256" key="2">
    <source>
        <dbReference type="PIRSR" id="PIRSR600917-52"/>
    </source>
</evidence>
<evidence type="ECO:0000259" key="3">
    <source>
        <dbReference type="Pfam" id="PF00884"/>
    </source>
</evidence>
<sequence>MDTLKTTLAISGLLVPCLTSAQAIDRTKLPVADIKPLTYDQFDVRDVKRPKIVPRVAAPDDAPNVLVILLDDVGFSQASLFGGAVDMPTLDALAEQGLIYNQFHTTGVSSATRTALLTGRNHHQNNMGSIAETSTAFPGNTGARPNDIAALPKILKYNGYSTAMFGKNHEIPPWETGPAANQSLWPNQVGFDKFYGFFGGETDQFQPVLIDGNTRIKTPRKENYHFTTDMTDQTIQWLNLQHSYNANKPFFTYYAPGAAHAPHQAPKEWIDKFEGKFSMGWDKLRQETFERQKAEGIIPKDTILPPMPKQVPRWDSLSKDEKRVFERQMEVYAGFLAHTDHEIGRVIDTLKKNGEFDNTLIFYIVGDNGASGEGNRFGSLNSLAFYNGVEEDFQYVLDNIDKLGGPDSFGHYAAGWSIAGDTPFVWMKGMASDYGGTRNGMVISWPNGIKQGKDNIRSQWSHVIDITPTILDVTKLPQPKVVDGVKQTPIAGISFAKTFTTPVAKTQDRTQYFELGGNRAVYHDGWFARVVHFPLWEDSKKFSTLQEDKWELFDTRKDWSLSTDLAKSNPKKLEEMKKRFDKEAEINHVYPIDDRTLERMNAEIAGRPDALFGKKSLTLYEGARGIPENSFLNIKNKSFDIVAKVSIDDTSDTNGVIIAQGGNFGGWTLYVKDDVPTFEYNWLTYEYTKLSGSKLKTGDNKIVVKFRYDENGLGGKGNIAGQGKGGNAYLYVNGKLEIKKLIPHTNSRLYSLDDGVGIGEDEGGAVSRNYQAPFKFNQHIESVTTSLVE</sequence>
<keyword evidence="4" id="KW-0378">Hydrolase</keyword>
<dbReference type="CDD" id="cd16025">
    <property type="entry name" value="PAS_like"/>
    <property type="match status" value="1"/>
</dbReference>
<dbReference type="RefSeq" id="WP_080172795.1">
    <property type="nucleotide sequence ID" value="NZ_AP024854.1"/>
</dbReference>
<evidence type="ECO:0000313" key="4">
    <source>
        <dbReference type="EMBL" id="SJZ33348.1"/>
    </source>
</evidence>
<organism evidence="4 5">
    <name type="scientific">Photobacterium toruni</name>
    <dbReference type="NCBI Taxonomy" id="1935446"/>
    <lineage>
        <taxon>Bacteria</taxon>
        <taxon>Pseudomonadati</taxon>
        <taxon>Pseudomonadota</taxon>
        <taxon>Gammaproteobacteria</taxon>
        <taxon>Vibrionales</taxon>
        <taxon>Vibrionaceae</taxon>
        <taxon>Photobacterium</taxon>
    </lineage>
</organism>
<dbReference type="Gene3D" id="3.40.720.10">
    <property type="entry name" value="Alkaline Phosphatase, subunit A"/>
    <property type="match status" value="1"/>
</dbReference>
<dbReference type="EMBL" id="FUWP01000001">
    <property type="protein sequence ID" value="SJZ33348.1"/>
    <property type="molecule type" value="Genomic_DNA"/>
</dbReference>
<dbReference type="PANTHER" id="PTHR42693:SF43">
    <property type="entry name" value="BLL2667 PROTEIN"/>
    <property type="match status" value="1"/>
</dbReference>
<dbReference type="OrthoDB" id="9803751at2"/>
<dbReference type="InterPro" id="IPR000917">
    <property type="entry name" value="Sulfatase_N"/>
</dbReference>
<evidence type="ECO:0000256" key="1">
    <source>
        <dbReference type="ARBA" id="ARBA00008779"/>
    </source>
</evidence>
<comment type="similarity">
    <text evidence="1">Belongs to the sulfatase family.</text>
</comment>
<dbReference type="PANTHER" id="PTHR42693">
    <property type="entry name" value="ARYLSULFATASE FAMILY MEMBER"/>
    <property type="match status" value="1"/>
</dbReference>
<dbReference type="GO" id="GO:0004065">
    <property type="term" value="F:arylsulfatase activity"/>
    <property type="evidence" value="ECO:0007669"/>
    <property type="project" value="UniProtKB-EC"/>
</dbReference>
<protein>
    <submittedName>
        <fullName evidence="4">Arylsulfatase</fullName>
        <ecNumber evidence="4">3.1.6.1</ecNumber>
    </submittedName>
</protein>
<dbReference type="Gene3D" id="3.30.1120.10">
    <property type="match status" value="1"/>
</dbReference>